<dbReference type="EMBL" id="SAYG01000009">
    <property type="protein sequence ID" value="TXJ44196.1"/>
    <property type="molecule type" value="Genomic_DNA"/>
</dbReference>
<gene>
    <name evidence="3" type="ORF">EPJ70_08155</name>
</gene>
<dbReference type="AlphaFoldDB" id="A0A5C8F2A2"/>
<organism evidence="3 4">
    <name type="scientific">Brachyspira aalborgi</name>
    <dbReference type="NCBI Taxonomy" id="29522"/>
    <lineage>
        <taxon>Bacteria</taxon>
        <taxon>Pseudomonadati</taxon>
        <taxon>Spirochaetota</taxon>
        <taxon>Spirochaetia</taxon>
        <taxon>Brachyspirales</taxon>
        <taxon>Brachyspiraceae</taxon>
        <taxon>Brachyspira</taxon>
    </lineage>
</organism>
<comment type="caution">
    <text evidence="3">The sequence shown here is derived from an EMBL/GenBank/DDBJ whole genome shotgun (WGS) entry which is preliminary data.</text>
</comment>
<keyword evidence="2" id="KW-1133">Transmembrane helix</keyword>
<feature type="transmembrane region" description="Helical" evidence="2">
    <location>
        <begin position="41"/>
        <end position="61"/>
    </location>
</feature>
<evidence type="ECO:0000256" key="2">
    <source>
        <dbReference type="SAM" id="Phobius"/>
    </source>
</evidence>
<dbReference type="Proteomes" id="UP000324574">
    <property type="component" value="Unassembled WGS sequence"/>
</dbReference>
<reference evidence="3 4" key="1">
    <citation type="journal article" date="1992" name="Lakartidningen">
        <title>[Penicillin V and not amoxicillin is the first choice preparation in acute otitis].</title>
        <authorList>
            <person name="Kamme C."/>
            <person name="Lundgren K."/>
            <person name="Prellner K."/>
        </authorList>
    </citation>
    <scope>NUCLEOTIDE SEQUENCE [LARGE SCALE GENOMIC DNA]</scope>
    <source>
        <strain evidence="3 4">PC3714II</strain>
    </source>
</reference>
<evidence type="ECO:0000313" key="4">
    <source>
        <dbReference type="Proteomes" id="UP000324574"/>
    </source>
</evidence>
<keyword evidence="2" id="KW-0472">Membrane</keyword>
<proteinExistence type="predicted"/>
<sequence>MNKKFKLFARQGKARQGKARQGKARQGKARQGKRQKYSINLIHNGIIITLIKFLSSVFYLMPSVAYFCN</sequence>
<name>A0A5C8F2A2_9SPIR</name>
<evidence type="ECO:0000256" key="1">
    <source>
        <dbReference type="SAM" id="MobiDB-lite"/>
    </source>
</evidence>
<protein>
    <submittedName>
        <fullName evidence="3">Uncharacterized protein</fullName>
    </submittedName>
</protein>
<feature type="region of interest" description="Disordered" evidence="1">
    <location>
        <begin position="11"/>
        <end position="32"/>
    </location>
</feature>
<accession>A0A5C8F2A2</accession>
<keyword evidence="2" id="KW-0812">Transmembrane</keyword>
<evidence type="ECO:0000313" key="3">
    <source>
        <dbReference type="EMBL" id="TXJ44196.1"/>
    </source>
</evidence>